<comment type="caution">
    <text evidence="1">The sequence shown here is derived from an EMBL/GenBank/DDBJ whole genome shotgun (WGS) entry which is preliminary data.</text>
</comment>
<evidence type="ECO:0000313" key="2">
    <source>
        <dbReference type="Proteomes" id="UP001321473"/>
    </source>
</evidence>
<dbReference type="EMBL" id="JARKHS020002729">
    <property type="protein sequence ID" value="KAK8786468.1"/>
    <property type="molecule type" value="Genomic_DNA"/>
</dbReference>
<dbReference type="AlphaFoldDB" id="A0AAQ4FIN8"/>
<sequence>MTENSDCSVPQSTTCLVPGPIDAPLSAVKDSQRRRRCGSLARALCIAVARSRVGRLDRSRRRGLLRARDNGAHEGSDAVCVCVNGDLRGSLMYPLGGSRAVS</sequence>
<reference evidence="1 2" key="1">
    <citation type="journal article" date="2023" name="Arcadia Sci">
        <title>De novo assembly of a long-read Amblyomma americanum tick genome.</title>
        <authorList>
            <person name="Chou S."/>
            <person name="Poskanzer K.E."/>
            <person name="Rollins M."/>
            <person name="Thuy-Boun P.S."/>
        </authorList>
    </citation>
    <scope>NUCLEOTIDE SEQUENCE [LARGE SCALE GENOMIC DNA]</scope>
    <source>
        <strain evidence="1">F_SG_1</strain>
        <tissue evidence="1">Salivary glands</tissue>
    </source>
</reference>
<name>A0AAQ4FIN8_AMBAM</name>
<gene>
    <name evidence="1" type="ORF">V5799_023754</name>
</gene>
<evidence type="ECO:0000313" key="1">
    <source>
        <dbReference type="EMBL" id="KAK8786468.1"/>
    </source>
</evidence>
<dbReference type="Proteomes" id="UP001321473">
    <property type="component" value="Unassembled WGS sequence"/>
</dbReference>
<proteinExistence type="predicted"/>
<keyword evidence="2" id="KW-1185">Reference proteome</keyword>
<organism evidence="1 2">
    <name type="scientific">Amblyomma americanum</name>
    <name type="common">Lone star tick</name>
    <dbReference type="NCBI Taxonomy" id="6943"/>
    <lineage>
        <taxon>Eukaryota</taxon>
        <taxon>Metazoa</taxon>
        <taxon>Ecdysozoa</taxon>
        <taxon>Arthropoda</taxon>
        <taxon>Chelicerata</taxon>
        <taxon>Arachnida</taxon>
        <taxon>Acari</taxon>
        <taxon>Parasitiformes</taxon>
        <taxon>Ixodida</taxon>
        <taxon>Ixodoidea</taxon>
        <taxon>Ixodidae</taxon>
        <taxon>Amblyomminae</taxon>
        <taxon>Amblyomma</taxon>
    </lineage>
</organism>
<accession>A0AAQ4FIN8</accession>
<protein>
    <submittedName>
        <fullName evidence="1">Uncharacterized protein</fullName>
    </submittedName>
</protein>